<accession>A0AAW0J643</accession>
<comment type="caution">
    <text evidence="2">The sequence shown here is derived from an EMBL/GenBank/DDBJ whole genome shotgun (WGS) entry which is preliminary data.</text>
</comment>
<feature type="region of interest" description="Disordered" evidence="1">
    <location>
        <begin position="63"/>
        <end position="117"/>
    </location>
</feature>
<feature type="non-terminal residue" evidence="2">
    <location>
        <position position="1"/>
    </location>
</feature>
<reference evidence="2 3" key="1">
    <citation type="journal article" date="2023" name="bioRxiv">
        <title>Conserved and derived expression patterns and positive selection on dental genes reveal complex evolutionary context of ever-growing rodent molars.</title>
        <authorList>
            <person name="Calamari Z.T."/>
            <person name="Song A."/>
            <person name="Cohen E."/>
            <person name="Akter M."/>
            <person name="Roy R.D."/>
            <person name="Hallikas O."/>
            <person name="Christensen M.M."/>
            <person name="Li P."/>
            <person name="Marangoni P."/>
            <person name="Jernvall J."/>
            <person name="Klein O.D."/>
        </authorList>
    </citation>
    <scope>NUCLEOTIDE SEQUENCE [LARGE SCALE GENOMIC DNA]</scope>
    <source>
        <strain evidence="2">V071</strain>
    </source>
</reference>
<keyword evidence="3" id="KW-1185">Reference proteome</keyword>
<evidence type="ECO:0000313" key="2">
    <source>
        <dbReference type="EMBL" id="KAK7822031.1"/>
    </source>
</evidence>
<feature type="compositionally biased region" description="Polar residues" evidence="1">
    <location>
        <begin position="75"/>
        <end position="109"/>
    </location>
</feature>
<evidence type="ECO:0000313" key="3">
    <source>
        <dbReference type="Proteomes" id="UP001488838"/>
    </source>
</evidence>
<proteinExistence type="predicted"/>
<dbReference type="EMBL" id="JBBHLL010000061">
    <property type="protein sequence ID" value="KAK7822031.1"/>
    <property type="molecule type" value="Genomic_DNA"/>
</dbReference>
<feature type="non-terminal residue" evidence="2">
    <location>
        <position position="117"/>
    </location>
</feature>
<evidence type="ECO:0000256" key="1">
    <source>
        <dbReference type="SAM" id="MobiDB-lite"/>
    </source>
</evidence>
<gene>
    <name evidence="2" type="ORF">U0070_006580</name>
</gene>
<sequence>IKKYVFMKTPYGDLNFCRKQYHLEHTSNAQEICKLHEVLEAVLHMVLWGIRSDDVLIEESKRDDLKESPFKKRTQGTASGPETKLWANQQFVPPQENLYKTFSEKNPSSVKKGDSLR</sequence>
<name>A0AAW0J643_MYOGA</name>
<protein>
    <submittedName>
        <fullName evidence="2">Uncharacterized protein</fullName>
    </submittedName>
</protein>
<organism evidence="2 3">
    <name type="scientific">Myodes glareolus</name>
    <name type="common">Bank vole</name>
    <name type="synonym">Clethrionomys glareolus</name>
    <dbReference type="NCBI Taxonomy" id="447135"/>
    <lineage>
        <taxon>Eukaryota</taxon>
        <taxon>Metazoa</taxon>
        <taxon>Chordata</taxon>
        <taxon>Craniata</taxon>
        <taxon>Vertebrata</taxon>
        <taxon>Euteleostomi</taxon>
        <taxon>Mammalia</taxon>
        <taxon>Eutheria</taxon>
        <taxon>Euarchontoglires</taxon>
        <taxon>Glires</taxon>
        <taxon>Rodentia</taxon>
        <taxon>Myomorpha</taxon>
        <taxon>Muroidea</taxon>
        <taxon>Cricetidae</taxon>
        <taxon>Arvicolinae</taxon>
        <taxon>Myodes</taxon>
    </lineage>
</organism>
<dbReference type="AlphaFoldDB" id="A0AAW0J643"/>
<dbReference type="Proteomes" id="UP001488838">
    <property type="component" value="Unassembled WGS sequence"/>
</dbReference>